<sequence>MTFSSRSQFGQGVKRPVGGCCDSCSSKQQSVAKSCKHRIPGLSASTLYLTVTLLLWSVSPVRAQTSVDQGTALMSLAKAWGFKSWDGSTDPCTGHWPGITCDANYRVLKIDLTGQGLKGSISPAIGQLVYLESLVLQNNNITDPIPAEIGNLVHLRELNLINNSLSSIPPEAITKCNLTHLLLSMNHIRGQLPAWIGSMVTLTYLDFSTNELWGGFPPEYGNLRNLETLWLWENELSGFLPNEWHGLVKVNDFGMGHLYTTGPIPEWLFTLPELRIANFMRSQFIGPLPNLTKLMHNGISNFTIWDFSCNFLTGDYPTQYYTVLPVPNISLAYYSNCYHNETDGSPTITSQKNATQNTPTNCSRTYNCDQFYEAKSINLGQCAPCPPSQFIIDEARCICGIGDATPPNSTPIGAVVGGVVGGMAVTIFGAYLIFLIFRKKPPVKYPQFGRKYEGINDPWIVPEELHRFTLQELERATDNFSDEFYIGEGGFGKVYRGILDNGKAVAIKCASNESAQGQLEFRNELTLLSRLHHRHLCGLEGFCDEDGLQILVYEFMQNGDLYEKLFGENEKPTLNAAQRREIAVGIARGLEYLHSFANPPVIHRDIKLSNVLLDQYNVAKLADFGISKISPELNTHVSTRPLGTMGYIDPDYFRTNQLTVASDVYAFGIVLLELTTGQRVFEISRADAVNLHDWVRPRFRKGGVQAIIDKKLGEDYDERLFTALTEVGLMCSRSDRMDRPTMKEVLNILEPFAVSKSFKKLPDQPRWSAEYFKDKSLFEESKSVPVTSGNVTKPSEQSANSDSSAGDPSTYSFDNGRPSTMPYDSFTALHPR</sequence>
<feature type="region of interest" description="Disordered" evidence="20">
    <location>
        <begin position="782"/>
        <end position="832"/>
    </location>
</feature>
<dbReference type="SMART" id="SM00220">
    <property type="entry name" value="S_TKc"/>
    <property type="match status" value="1"/>
</dbReference>
<comment type="subcellular location">
    <subcellularLocation>
        <location evidence="1">Membrane</location>
        <topology evidence="1">Single-pass type I membrane protein</topology>
    </subcellularLocation>
</comment>
<dbReference type="FunFam" id="3.80.10.10:FF:000400">
    <property type="entry name" value="Nuclear pore complex protein NUP107"/>
    <property type="match status" value="1"/>
</dbReference>
<dbReference type="InterPro" id="IPR008271">
    <property type="entry name" value="Ser/Thr_kinase_AS"/>
</dbReference>
<evidence type="ECO:0000256" key="10">
    <source>
        <dbReference type="ARBA" id="ARBA00022741"/>
    </source>
</evidence>
<keyword evidence="24" id="KW-1185">Reference proteome</keyword>
<dbReference type="InterPro" id="IPR000719">
    <property type="entry name" value="Prot_kinase_dom"/>
</dbReference>
<dbReference type="SUPFAM" id="SSF52058">
    <property type="entry name" value="L domain-like"/>
    <property type="match status" value="1"/>
</dbReference>
<dbReference type="EC" id="2.7.11.1" evidence="3"/>
<evidence type="ECO:0000259" key="22">
    <source>
        <dbReference type="PROSITE" id="PS50011"/>
    </source>
</evidence>
<evidence type="ECO:0000256" key="7">
    <source>
        <dbReference type="ARBA" id="ARBA00022692"/>
    </source>
</evidence>
<evidence type="ECO:0000256" key="21">
    <source>
        <dbReference type="SAM" id="Phobius"/>
    </source>
</evidence>
<keyword evidence="6" id="KW-0808">Transferase</keyword>
<keyword evidence="12 19" id="KW-0067">ATP-binding</keyword>
<dbReference type="PROSITE" id="PS51450">
    <property type="entry name" value="LRR"/>
    <property type="match status" value="1"/>
</dbReference>
<reference evidence="23" key="1">
    <citation type="submission" date="2020-06" db="EMBL/GenBank/DDBJ databases">
        <title>WGS assembly of Ceratodon purpureus strain R40.</title>
        <authorList>
            <person name="Carey S.B."/>
            <person name="Jenkins J."/>
            <person name="Shu S."/>
            <person name="Lovell J.T."/>
            <person name="Sreedasyam A."/>
            <person name="Maumus F."/>
            <person name="Tiley G.P."/>
            <person name="Fernandez-Pozo N."/>
            <person name="Barry K."/>
            <person name="Chen C."/>
            <person name="Wang M."/>
            <person name="Lipzen A."/>
            <person name="Daum C."/>
            <person name="Saski C.A."/>
            <person name="Payton A.C."/>
            <person name="Mcbreen J.C."/>
            <person name="Conrad R.E."/>
            <person name="Kollar L.M."/>
            <person name="Olsson S."/>
            <person name="Huttunen S."/>
            <person name="Landis J.B."/>
            <person name="Wickett N.J."/>
            <person name="Johnson M.G."/>
            <person name="Rensing S.A."/>
            <person name="Grimwood J."/>
            <person name="Schmutz J."/>
            <person name="Mcdaniel S.F."/>
        </authorList>
    </citation>
    <scope>NUCLEOTIDE SEQUENCE</scope>
    <source>
        <strain evidence="23">R40</strain>
    </source>
</reference>
<dbReference type="GO" id="GO:0004674">
    <property type="term" value="F:protein serine/threonine kinase activity"/>
    <property type="evidence" value="ECO:0007669"/>
    <property type="project" value="UniProtKB-KW"/>
</dbReference>
<keyword evidence="16" id="KW-0325">Glycoprotein</keyword>
<dbReference type="PROSITE" id="PS00108">
    <property type="entry name" value="PROTEIN_KINASE_ST"/>
    <property type="match status" value="1"/>
</dbReference>
<proteinExistence type="inferred from homology"/>
<protein>
    <recommendedName>
        <fullName evidence="3">non-specific serine/threonine protein kinase</fullName>
        <ecNumber evidence="3">2.7.11.1</ecNumber>
    </recommendedName>
</protein>
<dbReference type="Pfam" id="PF00069">
    <property type="entry name" value="Pkinase"/>
    <property type="match status" value="1"/>
</dbReference>
<dbReference type="InterPro" id="IPR017441">
    <property type="entry name" value="Protein_kinase_ATP_BS"/>
</dbReference>
<dbReference type="InterPro" id="IPR032675">
    <property type="entry name" value="LRR_dom_sf"/>
</dbReference>
<dbReference type="SMART" id="SM00369">
    <property type="entry name" value="LRR_TYP"/>
    <property type="match status" value="2"/>
</dbReference>
<dbReference type="Gene3D" id="3.80.10.10">
    <property type="entry name" value="Ribonuclease Inhibitor"/>
    <property type="match status" value="1"/>
</dbReference>
<dbReference type="PROSITE" id="PS00107">
    <property type="entry name" value="PROTEIN_KINASE_ATP"/>
    <property type="match status" value="1"/>
</dbReference>
<feature type="compositionally biased region" description="Polar residues" evidence="20">
    <location>
        <begin position="784"/>
        <end position="813"/>
    </location>
</feature>
<evidence type="ECO:0000256" key="19">
    <source>
        <dbReference type="PROSITE-ProRule" id="PRU10141"/>
    </source>
</evidence>
<dbReference type="Pfam" id="PF00560">
    <property type="entry name" value="LRR_1"/>
    <property type="match status" value="1"/>
</dbReference>
<evidence type="ECO:0000256" key="12">
    <source>
        <dbReference type="ARBA" id="ARBA00022840"/>
    </source>
</evidence>
<dbReference type="SUPFAM" id="SSF56112">
    <property type="entry name" value="Protein kinase-like (PK-like)"/>
    <property type="match status" value="1"/>
</dbReference>
<comment type="catalytic activity">
    <reaction evidence="17">
        <text>L-threonyl-[protein] + ATP = O-phospho-L-threonyl-[protein] + ADP + H(+)</text>
        <dbReference type="Rhea" id="RHEA:46608"/>
        <dbReference type="Rhea" id="RHEA-COMP:11060"/>
        <dbReference type="Rhea" id="RHEA-COMP:11605"/>
        <dbReference type="ChEBI" id="CHEBI:15378"/>
        <dbReference type="ChEBI" id="CHEBI:30013"/>
        <dbReference type="ChEBI" id="CHEBI:30616"/>
        <dbReference type="ChEBI" id="CHEBI:61977"/>
        <dbReference type="ChEBI" id="CHEBI:456216"/>
        <dbReference type="EC" id="2.7.11.1"/>
    </reaction>
</comment>
<name>A0A8T0GR37_CERPU</name>
<evidence type="ECO:0000256" key="8">
    <source>
        <dbReference type="ARBA" id="ARBA00022729"/>
    </source>
</evidence>
<dbReference type="EMBL" id="CM026430">
    <property type="protein sequence ID" value="KAG0560905.1"/>
    <property type="molecule type" value="Genomic_DNA"/>
</dbReference>
<dbReference type="FunFam" id="1.10.510.10:FF:000287">
    <property type="entry name" value="probable LRR receptor-like serine/threonine-protein kinase RKF3"/>
    <property type="match status" value="1"/>
</dbReference>
<dbReference type="PANTHER" id="PTHR48006:SF51">
    <property type="entry name" value="PROTEIN KINASE DOMAIN-CONTAINING PROTEIN"/>
    <property type="match status" value="1"/>
</dbReference>
<evidence type="ECO:0000256" key="18">
    <source>
        <dbReference type="ARBA" id="ARBA00048679"/>
    </source>
</evidence>
<evidence type="ECO:0000256" key="14">
    <source>
        <dbReference type="ARBA" id="ARBA00023136"/>
    </source>
</evidence>
<evidence type="ECO:0000256" key="20">
    <source>
        <dbReference type="SAM" id="MobiDB-lite"/>
    </source>
</evidence>
<dbReference type="Gene3D" id="1.10.510.10">
    <property type="entry name" value="Transferase(Phosphotransferase) domain 1"/>
    <property type="match status" value="1"/>
</dbReference>
<evidence type="ECO:0000256" key="13">
    <source>
        <dbReference type="ARBA" id="ARBA00022989"/>
    </source>
</evidence>
<accession>A0A8T0GR37</accession>
<keyword evidence="5" id="KW-0433">Leucine-rich repeat</keyword>
<dbReference type="EMBL" id="CM026430">
    <property type="protein sequence ID" value="KAG0560904.1"/>
    <property type="molecule type" value="Genomic_DNA"/>
</dbReference>
<evidence type="ECO:0000256" key="4">
    <source>
        <dbReference type="ARBA" id="ARBA00022527"/>
    </source>
</evidence>
<dbReference type="EMBL" id="CM026430">
    <property type="protein sequence ID" value="KAG0560903.1"/>
    <property type="molecule type" value="Genomic_DNA"/>
</dbReference>
<dbReference type="Proteomes" id="UP000822688">
    <property type="component" value="Chromosome 9"/>
</dbReference>
<evidence type="ECO:0000256" key="2">
    <source>
        <dbReference type="ARBA" id="ARBA00008684"/>
    </source>
</evidence>
<evidence type="ECO:0000256" key="1">
    <source>
        <dbReference type="ARBA" id="ARBA00004479"/>
    </source>
</evidence>
<dbReference type="AlphaFoldDB" id="A0A8T0GR37"/>
<evidence type="ECO:0000256" key="17">
    <source>
        <dbReference type="ARBA" id="ARBA00047899"/>
    </source>
</evidence>
<feature type="binding site" evidence="19">
    <location>
        <position position="508"/>
    </location>
    <ligand>
        <name>ATP</name>
        <dbReference type="ChEBI" id="CHEBI:30616"/>
    </ligand>
</feature>
<dbReference type="InterPro" id="IPR003591">
    <property type="entry name" value="Leu-rich_rpt_typical-subtyp"/>
</dbReference>
<keyword evidence="8" id="KW-0732">Signal</keyword>
<dbReference type="InterPro" id="IPR013210">
    <property type="entry name" value="LRR_N_plant-typ"/>
</dbReference>
<feature type="transmembrane region" description="Helical" evidence="21">
    <location>
        <begin position="412"/>
        <end position="437"/>
    </location>
</feature>
<organism evidence="23 24">
    <name type="scientific">Ceratodon purpureus</name>
    <name type="common">Fire moss</name>
    <name type="synonym">Dicranum purpureum</name>
    <dbReference type="NCBI Taxonomy" id="3225"/>
    <lineage>
        <taxon>Eukaryota</taxon>
        <taxon>Viridiplantae</taxon>
        <taxon>Streptophyta</taxon>
        <taxon>Embryophyta</taxon>
        <taxon>Bryophyta</taxon>
        <taxon>Bryophytina</taxon>
        <taxon>Bryopsida</taxon>
        <taxon>Dicranidae</taxon>
        <taxon>Pseudoditrichales</taxon>
        <taxon>Ditrichaceae</taxon>
        <taxon>Ceratodon</taxon>
    </lineage>
</organism>
<comment type="similarity">
    <text evidence="2">Belongs to the protein kinase superfamily. Ser/Thr protein kinase family.</text>
</comment>
<dbReference type="GO" id="GO:0005524">
    <property type="term" value="F:ATP binding"/>
    <property type="evidence" value="ECO:0007669"/>
    <property type="project" value="UniProtKB-UniRule"/>
</dbReference>
<keyword evidence="4" id="KW-0723">Serine/threonine-protein kinase</keyword>
<keyword evidence="10 19" id="KW-0547">Nucleotide-binding</keyword>
<evidence type="ECO:0000256" key="3">
    <source>
        <dbReference type="ARBA" id="ARBA00012513"/>
    </source>
</evidence>
<dbReference type="InterPro" id="IPR001611">
    <property type="entry name" value="Leu-rich_rpt"/>
</dbReference>
<keyword evidence="7 21" id="KW-0812">Transmembrane</keyword>
<evidence type="ECO:0000313" key="23">
    <source>
        <dbReference type="EMBL" id="KAG0560905.1"/>
    </source>
</evidence>
<keyword evidence="11" id="KW-0418">Kinase</keyword>
<dbReference type="CDD" id="cd14066">
    <property type="entry name" value="STKc_IRAK"/>
    <property type="match status" value="1"/>
</dbReference>
<evidence type="ECO:0000256" key="5">
    <source>
        <dbReference type="ARBA" id="ARBA00022614"/>
    </source>
</evidence>
<evidence type="ECO:0000256" key="16">
    <source>
        <dbReference type="ARBA" id="ARBA00023180"/>
    </source>
</evidence>
<evidence type="ECO:0000313" key="24">
    <source>
        <dbReference type="Proteomes" id="UP000822688"/>
    </source>
</evidence>
<keyword evidence="9" id="KW-0677">Repeat</keyword>
<comment type="catalytic activity">
    <reaction evidence="18">
        <text>L-seryl-[protein] + ATP = O-phospho-L-seryl-[protein] + ADP + H(+)</text>
        <dbReference type="Rhea" id="RHEA:17989"/>
        <dbReference type="Rhea" id="RHEA-COMP:9863"/>
        <dbReference type="Rhea" id="RHEA-COMP:11604"/>
        <dbReference type="ChEBI" id="CHEBI:15378"/>
        <dbReference type="ChEBI" id="CHEBI:29999"/>
        <dbReference type="ChEBI" id="CHEBI:30616"/>
        <dbReference type="ChEBI" id="CHEBI:83421"/>
        <dbReference type="ChEBI" id="CHEBI:456216"/>
        <dbReference type="EC" id="2.7.11.1"/>
    </reaction>
</comment>
<dbReference type="FunFam" id="3.30.200.20:FF:000039">
    <property type="entry name" value="receptor-like protein kinase FERONIA"/>
    <property type="match status" value="1"/>
</dbReference>
<evidence type="ECO:0000256" key="9">
    <source>
        <dbReference type="ARBA" id="ARBA00022737"/>
    </source>
</evidence>
<evidence type="ECO:0000256" key="6">
    <source>
        <dbReference type="ARBA" id="ARBA00022679"/>
    </source>
</evidence>
<dbReference type="Pfam" id="PF08263">
    <property type="entry name" value="LRRNT_2"/>
    <property type="match status" value="1"/>
</dbReference>
<dbReference type="GO" id="GO:0016020">
    <property type="term" value="C:membrane"/>
    <property type="evidence" value="ECO:0007669"/>
    <property type="project" value="UniProtKB-SubCell"/>
</dbReference>
<dbReference type="Gene3D" id="3.30.200.20">
    <property type="entry name" value="Phosphorylase Kinase, domain 1"/>
    <property type="match status" value="1"/>
</dbReference>
<gene>
    <name evidence="23" type="ORF">KC19_9G023500</name>
</gene>
<dbReference type="InterPro" id="IPR051824">
    <property type="entry name" value="LRR_Rcpt-Like_S/T_Kinase"/>
</dbReference>
<keyword evidence="15" id="KW-0675">Receptor</keyword>
<evidence type="ECO:0000256" key="11">
    <source>
        <dbReference type="ARBA" id="ARBA00022777"/>
    </source>
</evidence>
<keyword evidence="14 21" id="KW-0472">Membrane</keyword>
<dbReference type="PANTHER" id="PTHR48006">
    <property type="entry name" value="LEUCINE-RICH REPEAT-CONTAINING PROTEIN DDB_G0281931-RELATED"/>
    <property type="match status" value="1"/>
</dbReference>
<dbReference type="InterPro" id="IPR011009">
    <property type="entry name" value="Kinase-like_dom_sf"/>
</dbReference>
<dbReference type="PROSITE" id="PS50011">
    <property type="entry name" value="PROTEIN_KINASE_DOM"/>
    <property type="match status" value="1"/>
</dbReference>
<feature type="domain" description="Protein kinase" evidence="22">
    <location>
        <begin position="480"/>
        <end position="753"/>
    </location>
</feature>
<keyword evidence="13 21" id="KW-1133">Transmembrane helix</keyword>
<dbReference type="Pfam" id="PF13855">
    <property type="entry name" value="LRR_8"/>
    <property type="match status" value="1"/>
</dbReference>
<comment type="caution">
    <text evidence="23">The sequence shown here is derived from an EMBL/GenBank/DDBJ whole genome shotgun (WGS) entry which is preliminary data.</text>
</comment>
<evidence type="ECO:0000256" key="15">
    <source>
        <dbReference type="ARBA" id="ARBA00023170"/>
    </source>
</evidence>